<evidence type="ECO:0000313" key="2">
    <source>
        <dbReference type="Proteomes" id="UP000827976"/>
    </source>
</evidence>
<keyword evidence="2" id="KW-1185">Reference proteome</keyword>
<accession>A0ACB7TYP1</accession>
<gene>
    <name evidence="1" type="ORF">IHE45_19G065600</name>
</gene>
<organism evidence="1 2">
    <name type="scientific">Dioscorea alata</name>
    <name type="common">Purple yam</name>
    <dbReference type="NCBI Taxonomy" id="55571"/>
    <lineage>
        <taxon>Eukaryota</taxon>
        <taxon>Viridiplantae</taxon>
        <taxon>Streptophyta</taxon>
        <taxon>Embryophyta</taxon>
        <taxon>Tracheophyta</taxon>
        <taxon>Spermatophyta</taxon>
        <taxon>Magnoliopsida</taxon>
        <taxon>Liliopsida</taxon>
        <taxon>Dioscoreales</taxon>
        <taxon>Dioscoreaceae</taxon>
        <taxon>Dioscorea</taxon>
    </lineage>
</organism>
<dbReference type="EMBL" id="CM037029">
    <property type="protein sequence ID" value="KAH7653187.1"/>
    <property type="molecule type" value="Genomic_DNA"/>
</dbReference>
<evidence type="ECO:0000313" key="1">
    <source>
        <dbReference type="EMBL" id="KAH7653187.1"/>
    </source>
</evidence>
<comment type="caution">
    <text evidence="1">The sequence shown here is derived from an EMBL/GenBank/DDBJ whole genome shotgun (WGS) entry which is preliminary data.</text>
</comment>
<protein>
    <submittedName>
        <fullName evidence="1">Universal stress protein A family protein</fullName>
    </submittedName>
</protein>
<reference evidence="2" key="1">
    <citation type="journal article" date="2022" name="Nat. Commun.">
        <title>Chromosome evolution and the genetic basis of agronomically important traits in greater yam.</title>
        <authorList>
            <person name="Bredeson J.V."/>
            <person name="Lyons J.B."/>
            <person name="Oniyinde I.O."/>
            <person name="Okereke N.R."/>
            <person name="Kolade O."/>
            <person name="Nnabue I."/>
            <person name="Nwadili C.O."/>
            <person name="Hribova E."/>
            <person name="Parker M."/>
            <person name="Nwogha J."/>
            <person name="Shu S."/>
            <person name="Carlson J."/>
            <person name="Kariba R."/>
            <person name="Muthemba S."/>
            <person name="Knop K."/>
            <person name="Barton G.J."/>
            <person name="Sherwood A.V."/>
            <person name="Lopez-Montes A."/>
            <person name="Asiedu R."/>
            <person name="Jamnadass R."/>
            <person name="Muchugi A."/>
            <person name="Goodstein D."/>
            <person name="Egesi C.N."/>
            <person name="Featherston J."/>
            <person name="Asfaw A."/>
            <person name="Simpson G.G."/>
            <person name="Dolezel J."/>
            <person name="Hendre P.S."/>
            <person name="Van Deynze A."/>
            <person name="Kumar P.L."/>
            <person name="Obidiegwu J.E."/>
            <person name="Bhattacharjee R."/>
            <person name="Rokhsar D.S."/>
        </authorList>
    </citation>
    <scope>NUCLEOTIDE SEQUENCE [LARGE SCALE GENOMIC DNA]</scope>
    <source>
        <strain evidence="2">cv. TDa95/00328</strain>
    </source>
</reference>
<dbReference type="Proteomes" id="UP000827976">
    <property type="component" value="Chromosome 19"/>
</dbReference>
<proteinExistence type="predicted"/>
<name>A0ACB7TYP1_DIOAL</name>
<sequence length="181" mass="19712">MAEQESGATAEQAAAKMKAEEEGMRVMVAIDESDGGLYALSWTLDHFMASSSTLARPRSLIVFHAQQPFQQFVVPAGQGVFVSASVTDSMRKAQEENSAHVLARAMKFCEERNVIAETLVMDGEPKEMICQAVQQMSVDLVVVGSRGLGKFKRAFLGSVSDYVAHHAKCPVVIVKPPKEDH</sequence>